<dbReference type="AlphaFoldDB" id="A5DHX7"/>
<dbReference type="PANTHER" id="PTHR37534">
    <property type="entry name" value="TRANSCRIPTIONAL ACTIVATOR PROTEIN UGA3"/>
    <property type="match status" value="1"/>
</dbReference>
<dbReference type="RefSeq" id="XP_001485149.2">
    <property type="nucleotide sequence ID" value="XM_001485099.1"/>
</dbReference>
<dbReference type="OrthoDB" id="5419315at2759"/>
<dbReference type="GO" id="GO:0008270">
    <property type="term" value="F:zinc ion binding"/>
    <property type="evidence" value="ECO:0007669"/>
    <property type="project" value="InterPro"/>
</dbReference>
<name>A5DHX7_PICGU</name>
<proteinExistence type="predicted"/>
<dbReference type="SUPFAM" id="SSF57701">
    <property type="entry name" value="Zn2/Cys6 DNA-binding domain"/>
    <property type="match status" value="1"/>
</dbReference>
<evidence type="ECO:0000256" key="3">
    <source>
        <dbReference type="SAM" id="MobiDB-lite"/>
    </source>
</evidence>
<dbReference type="eggNOG" id="ENOG502RIXM">
    <property type="taxonomic scope" value="Eukaryota"/>
</dbReference>
<dbReference type="FunCoup" id="A5DHX7">
    <property type="interactions" value="255"/>
</dbReference>
<dbReference type="EMBL" id="CH408157">
    <property type="protein sequence ID" value="EDK38780.2"/>
    <property type="molecule type" value="Genomic_DNA"/>
</dbReference>
<dbReference type="InterPro" id="IPR021858">
    <property type="entry name" value="Fun_TF"/>
</dbReference>
<dbReference type="KEGG" id="pgu:PGUG_02878"/>
<keyword evidence="2" id="KW-0539">Nucleus</keyword>
<dbReference type="PROSITE" id="PS50048">
    <property type="entry name" value="ZN2_CY6_FUNGAL_2"/>
    <property type="match status" value="1"/>
</dbReference>
<dbReference type="InterPro" id="IPR001138">
    <property type="entry name" value="Zn2Cys6_DnaBD"/>
</dbReference>
<feature type="compositionally biased region" description="Polar residues" evidence="3">
    <location>
        <begin position="124"/>
        <end position="163"/>
    </location>
</feature>
<comment type="subcellular location">
    <subcellularLocation>
        <location evidence="1">Nucleus</location>
    </subcellularLocation>
</comment>
<dbReference type="GeneID" id="5126498"/>
<reference evidence="5 6" key="1">
    <citation type="journal article" date="2009" name="Nature">
        <title>Evolution of pathogenicity and sexual reproduction in eight Candida genomes.</title>
        <authorList>
            <person name="Butler G."/>
            <person name="Rasmussen M.D."/>
            <person name="Lin M.F."/>
            <person name="Santos M.A."/>
            <person name="Sakthikumar S."/>
            <person name="Munro C.A."/>
            <person name="Rheinbay E."/>
            <person name="Grabherr M."/>
            <person name="Forche A."/>
            <person name="Reedy J.L."/>
            <person name="Agrafioti I."/>
            <person name="Arnaud M.B."/>
            <person name="Bates S."/>
            <person name="Brown A.J."/>
            <person name="Brunke S."/>
            <person name="Costanzo M.C."/>
            <person name="Fitzpatrick D.A."/>
            <person name="de Groot P.W."/>
            <person name="Harris D."/>
            <person name="Hoyer L.L."/>
            <person name="Hube B."/>
            <person name="Klis F.M."/>
            <person name="Kodira C."/>
            <person name="Lennard N."/>
            <person name="Logue M.E."/>
            <person name="Martin R."/>
            <person name="Neiman A.M."/>
            <person name="Nikolaou E."/>
            <person name="Quail M.A."/>
            <person name="Quinn J."/>
            <person name="Santos M.C."/>
            <person name="Schmitzberger F.F."/>
            <person name="Sherlock G."/>
            <person name="Shah P."/>
            <person name="Silverstein K.A."/>
            <person name="Skrzypek M.S."/>
            <person name="Soll D."/>
            <person name="Staggs R."/>
            <person name="Stansfield I."/>
            <person name="Stumpf M.P."/>
            <person name="Sudbery P.E."/>
            <person name="Srikantha T."/>
            <person name="Zeng Q."/>
            <person name="Berman J."/>
            <person name="Berriman M."/>
            <person name="Heitman J."/>
            <person name="Gow N.A."/>
            <person name="Lorenz M.C."/>
            <person name="Birren B.W."/>
            <person name="Kellis M."/>
            <person name="Cuomo C.A."/>
        </authorList>
    </citation>
    <scope>NUCLEOTIDE SEQUENCE [LARGE SCALE GENOMIC DNA]</scope>
    <source>
        <strain evidence="6">ATCC 6260 / CBS 566 / DSM 6381 / JCM 1539 / NBRC 10279 / NRRL Y-324</strain>
    </source>
</reference>
<dbReference type="Pfam" id="PF00172">
    <property type="entry name" value="Zn_clus"/>
    <property type="match status" value="1"/>
</dbReference>
<dbReference type="Pfam" id="PF11951">
    <property type="entry name" value="Fungal_trans_2"/>
    <property type="match status" value="1"/>
</dbReference>
<evidence type="ECO:0000313" key="6">
    <source>
        <dbReference type="Proteomes" id="UP000001997"/>
    </source>
</evidence>
<evidence type="ECO:0000256" key="2">
    <source>
        <dbReference type="ARBA" id="ARBA00023242"/>
    </source>
</evidence>
<dbReference type="CDD" id="cd00067">
    <property type="entry name" value="GAL4"/>
    <property type="match status" value="1"/>
</dbReference>
<feature type="region of interest" description="Disordered" evidence="3">
    <location>
        <begin position="92"/>
        <end position="187"/>
    </location>
</feature>
<feature type="compositionally biased region" description="Basic and acidic residues" evidence="3">
    <location>
        <begin position="94"/>
        <end position="105"/>
    </location>
</feature>
<dbReference type="SMART" id="SM00066">
    <property type="entry name" value="GAL4"/>
    <property type="match status" value="1"/>
</dbReference>
<evidence type="ECO:0000256" key="1">
    <source>
        <dbReference type="ARBA" id="ARBA00004123"/>
    </source>
</evidence>
<dbReference type="VEuPathDB" id="FungiDB:PGUG_02878"/>
<dbReference type="GO" id="GO:0000976">
    <property type="term" value="F:transcription cis-regulatory region binding"/>
    <property type="evidence" value="ECO:0007669"/>
    <property type="project" value="TreeGrafter"/>
</dbReference>
<dbReference type="HOGENOM" id="CLU_015493_1_1_1"/>
<evidence type="ECO:0000313" key="5">
    <source>
        <dbReference type="EMBL" id="EDK38780.2"/>
    </source>
</evidence>
<organism evidence="5 6">
    <name type="scientific">Meyerozyma guilliermondii (strain ATCC 6260 / CBS 566 / DSM 6381 / JCM 1539 / NBRC 10279 / NRRL Y-324)</name>
    <name type="common">Yeast</name>
    <name type="synonym">Candida guilliermondii</name>
    <dbReference type="NCBI Taxonomy" id="294746"/>
    <lineage>
        <taxon>Eukaryota</taxon>
        <taxon>Fungi</taxon>
        <taxon>Dikarya</taxon>
        <taxon>Ascomycota</taxon>
        <taxon>Saccharomycotina</taxon>
        <taxon>Pichiomycetes</taxon>
        <taxon>Debaryomycetaceae</taxon>
        <taxon>Meyerozyma</taxon>
    </lineage>
</organism>
<protein>
    <recommendedName>
        <fullName evidence="4">Zn(2)-C6 fungal-type domain-containing protein</fullName>
    </recommendedName>
</protein>
<dbReference type="GO" id="GO:0000981">
    <property type="term" value="F:DNA-binding transcription factor activity, RNA polymerase II-specific"/>
    <property type="evidence" value="ECO:0007669"/>
    <property type="project" value="InterPro"/>
</dbReference>
<keyword evidence="6" id="KW-1185">Reference proteome</keyword>
<evidence type="ECO:0000259" key="4">
    <source>
        <dbReference type="PROSITE" id="PS50048"/>
    </source>
</evidence>
<feature type="domain" description="Zn(2)-C6 fungal-type" evidence="4">
    <location>
        <begin position="53"/>
        <end position="83"/>
    </location>
</feature>
<sequence length="730" mass="82759">MLVTFDTKVKKKSKPKFAASSTKKSQFSRDNFNVIEDPLELQTLLKSNRSKNGCLTCKTRKKKCTEEKPACANCVRLKRECIWIDPSTMTQEQIEAKKRDIEQSKSRHKRKQPEGPPTEKPQISAKNDTSPKTSASFLELQFSTTPQISTTPRFTMGTPSPKLSYSPAPDLRASPIEETEEPREILGHPLVSSSSQESLSAFHMYHVDFPPKQESSEEPPVEEYSSSETPLDIPNATDQLVTYTKELTSTSLYDFLRDFGYQTNGDGIKSSAHHTHVISATSSAISLPELLEQAGSKLSPSLFDQLVTSFAHNVSTPQHSPSVIPLLNQEGFYLYDYYLNTLSRKVSIAPSSQDESNSYQKVFLPLAHKDDGVLYAILAWSCFDLNGSWTRKGMQYIEAALKHLETHHSENLGRHRSKSRDSLIFKLASLLIMCSAEICRGDVKRWPLFLSWGSKILSENGGIFNFNNDKEERWLITDFAYHDLLASSLRDRHPYFPTPDYARFFKTSEAVGQGGLNPLLGISKMLYPIIGDINTLAFESRRASNQLSDSFQSDIVDVDDDLRNRVILPVQDVLMKCRRLDAQIDGAKPEPEDLVNLTDEELEHQLTIFETFQLTAKLFLRQAVLRCSPRHLESQVLTVDLLKCIDILIDTPAQASLVFPVFMAGIHSITEKDRQKMKARIDRYMQSYAVTSISRVTTLMERVWELNPNGDAAMDWFKTLEEFEWDLNFC</sequence>
<dbReference type="GO" id="GO:0005634">
    <property type="term" value="C:nucleus"/>
    <property type="evidence" value="ECO:0007669"/>
    <property type="project" value="UniProtKB-SubCell"/>
</dbReference>
<dbReference type="Gene3D" id="4.10.240.10">
    <property type="entry name" value="Zn(2)-C6 fungal-type DNA-binding domain"/>
    <property type="match status" value="1"/>
</dbReference>
<gene>
    <name evidence="5" type="ORF">PGUG_02878</name>
</gene>
<accession>A5DHX7</accession>
<dbReference type="PROSITE" id="PS00463">
    <property type="entry name" value="ZN2_CY6_FUNGAL_1"/>
    <property type="match status" value="1"/>
</dbReference>
<dbReference type="OMA" id="EHWLISN"/>
<dbReference type="InterPro" id="IPR036864">
    <property type="entry name" value="Zn2-C6_fun-type_DNA-bd_sf"/>
</dbReference>
<dbReference type="InParanoid" id="A5DHX7"/>
<dbReference type="Proteomes" id="UP000001997">
    <property type="component" value="Unassembled WGS sequence"/>
</dbReference>
<dbReference type="GO" id="GO:0045944">
    <property type="term" value="P:positive regulation of transcription by RNA polymerase II"/>
    <property type="evidence" value="ECO:0007669"/>
    <property type="project" value="TreeGrafter"/>
</dbReference>
<dbReference type="PANTHER" id="PTHR37534:SF7">
    <property type="entry name" value="TRANSCRIPTIONAL ACTIVATOR PROTEIN UGA3"/>
    <property type="match status" value="1"/>
</dbReference>
<feature type="region of interest" description="Disordered" evidence="3">
    <location>
        <begin position="210"/>
        <end position="233"/>
    </location>
</feature>